<keyword evidence="3 5" id="KW-0732">Signal</keyword>
<dbReference type="EMBL" id="CP155573">
    <property type="protein sequence ID" value="XFO69284.1"/>
    <property type="molecule type" value="Genomic_DNA"/>
</dbReference>
<evidence type="ECO:0000256" key="1">
    <source>
        <dbReference type="ARBA" id="ARBA00011028"/>
    </source>
</evidence>
<evidence type="ECO:0000313" key="7">
    <source>
        <dbReference type="Proteomes" id="UP000216752"/>
    </source>
</evidence>
<evidence type="ECO:0000256" key="5">
    <source>
        <dbReference type="SAM" id="SignalP"/>
    </source>
</evidence>
<dbReference type="InterPro" id="IPR006127">
    <property type="entry name" value="ZnuA-like"/>
</dbReference>
<organism evidence="6 7">
    <name type="scientific">Sporomusa silvacetica DSM 10669</name>
    <dbReference type="NCBI Taxonomy" id="1123289"/>
    <lineage>
        <taxon>Bacteria</taxon>
        <taxon>Bacillati</taxon>
        <taxon>Bacillota</taxon>
        <taxon>Negativicutes</taxon>
        <taxon>Selenomonadales</taxon>
        <taxon>Sporomusaceae</taxon>
        <taxon>Sporomusa</taxon>
    </lineage>
</organism>
<dbReference type="InterPro" id="IPR006128">
    <property type="entry name" value="Lipoprotein_PsaA-like"/>
</dbReference>
<dbReference type="PANTHER" id="PTHR42953">
    <property type="entry name" value="HIGH-AFFINITY ZINC UPTAKE SYSTEM PROTEIN ZNUA-RELATED"/>
    <property type="match status" value="1"/>
</dbReference>
<feature type="chain" id="PRO_5046371181" evidence="5">
    <location>
        <begin position="20"/>
        <end position="307"/>
    </location>
</feature>
<evidence type="ECO:0000313" key="6">
    <source>
        <dbReference type="EMBL" id="XFO69284.1"/>
    </source>
</evidence>
<dbReference type="Gene3D" id="3.40.50.1980">
    <property type="entry name" value="Nitrogenase molybdenum iron protein domain"/>
    <property type="match status" value="2"/>
</dbReference>
<evidence type="ECO:0000256" key="4">
    <source>
        <dbReference type="RuleBase" id="RU003512"/>
    </source>
</evidence>
<evidence type="ECO:0000256" key="3">
    <source>
        <dbReference type="ARBA" id="ARBA00022729"/>
    </source>
</evidence>
<dbReference type="Pfam" id="PF01297">
    <property type="entry name" value="ZnuA"/>
    <property type="match status" value="1"/>
</dbReference>
<dbReference type="PANTHER" id="PTHR42953:SF3">
    <property type="entry name" value="HIGH-AFFINITY ZINC UPTAKE SYSTEM PROTEIN ZNUA"/>
    <property type="match status" value="1"/>
</dbReference>
<evidence type="ECO:0000256" key="2">
    <source>
        <dbReference type="ARBA" id="ARBA00022448"/>
    </source>
</evidence>
<keyword evidence="7" id="KW-1185">Reference proteome</keyword>
<gene>
    <name evidence="6" type="primary">znuA</name>
    <name evidence="6" type="ORF">SPSIL_055160</name>
</gene>
<reference evidence="6" key="1">
    <citation type="submission" date="2024-05" db="EMBL/GenBank/DDBJ databases">
        <title>Isolation and characterization of Sporomusa carbonis sp. nov., a carboxydotrophic hydrogenogen in the genus of Sporomusa isolated from a charcoal burning pile.</title>
        <authorList>
            <person name="Boeer T."/>
            <person name="Rosenbaum F."/>
            <person name="Eysell L."/>
            <person name="Mueller V."/>
            <person name="Daniel R."/>
            <person name="Poehlein A."/>
        </authorList>
    </citation>
    <scope>NUCLEOTIDE SEQUENCE [LARGE SCALE GENOMIC DNA]</scope>
    <source>
        <strain evidence="6">DSM 10669</strain>
    </source>
</reference>
<dbReference type="RefSeq" id="WP_094603665.1">
    <property type="nucleotide sequence ID" value="NZ_CP155573.1"/>
</dbReference>
<comment type="similarity">
    <text evidence="1 4">Belongs to the bacterial solute-binding protein 9 family.</text>
</comment>
<dbReference type="PRINTS" id="PR00690">
    <property type="entry name" value="ADHESNFAMILY"/>
</dbReference>
<dbReference type="SUPFAM" id="SSF53807">
    <property type="entry name" value="Helical backbone' metal receptor"/>
    <property type="match status" value="1"/>
</dbReference>
<sequence length="307" mass="33751">MFSKLVKLLLIAVVSSAMLTGCGQSKVSNTQDPTTAGQKKNITIVTSFYPMYISTINVTKGIPGVEVVNMTKPQTGCLHDYQLTPEDLKTLEKANAFVINGAGMEAFLDKTIQQQPQLKIIDASKNLELLKDETGEENPHVWVSVSNAILQVQNIAEQLAVVDTQNAAQYKSNAAEYVKKLEALRDTMHKSLDGTKNKDIITFHEAFPYFAKEFKLNIVSVIEREPGSEPSPAELAATINTIKESHIKALFAEPQYSSKAAQTIAQETGAKVYTLDPVVTGEAKPDAYDAYIRVMENNLKILQEALQ</sequence>
<feature type="signal peptide" evidence="5">
    <location>
        <begin position="1"/>
        <end position="19"/>
    </location>
</feature>
<dbReference type="PROSITE" id="PS51257">
    <property type="entry name" value="PROKAR_LIPOPROTEIN"/>
    <property type="match status" value="1"/>
</dbReference>
<name>A0ABZ3IV35_9FIRM</name>
<dbReference type="InterPro" id="IPR050492">
    <property type="entry name" value="Bact_metal-bind_prot9"/>
</dbReference>
<proteinExistence type="inferred from homology"/>
<keyword evidence="2 4" id="KW-0813">Transport</keyword>
<accession>A0ABZ3IV35</accession>
<dbReference type="Proteomes" id="UP000216752">
    <property type="component" value="Chromosome"/>
</dbReference>
<protein>
    <submittedName>
        <fullName evidence="6">High-affinity zinc uptake system binding-protein ZnuA</fullName>
    </submittedName>
</protein>